<dbReference type="GO" id="GO:0009733">
    <property type="term" value="P:response to auxin"/>
    <property type="evidence" value="ECO:0007669"/>
    <property type="project" value="InterPro"/>
</dbReference>
<dbReference type="OrthoDB" id="625231at2759"/>
<gene>
    <name evidence="2" type="ORF">JCGZ_11101</name>
</gene>
<name>A0A067KE91_JATCU</name>
<dbReference type="PANTHER" id="PTHR31929">
    <property type="entry name" value="SAUR-LIKE AUXIN-RESPONSIVE PROTEIN FAMILY-RELATED"/>
    <property type="match status" value="1"/>
</dbReference>
<protein>
    <submittedName>
        <fullName evidence="2">Uncharacterized protein</fullName>
    </submittedName>
</protein>
<dbReference type="EMBL" id="KK914525">
    <property type="protein sequence ID" value="KDP34551.1"/>
    <property type="molecule type" value="Genomic_DNA"/>
</dbReference>
<proteinExistence type="inferred from homology"/>
<comment type="similarity">
    <text evidence="1">Belongs to the ARG7 family.</text>
</comment>
<organism evidence="2 3">
    <name type="scientific">Jatropha curcas</name>
    <name type="common">Barbados nut</name>
    <dbReference type="NCBI Taxonomy" id="180498"/>
    <lineage>
        <taxon>Eukaryota</taxon>
        <taxon>Viridiplantae</taxon>
        <taxon>Streptophyta</taxon>
        <taxon>Embryophyta</taxon>
        <taxon>Tracheophyta</taxon>
        <taxon>Spermatophyta</taxon>
        <taxon>Magnoliopsida</taxon>
        <taxon>eudicotyledons</taxon>
        <taxon>Gunneridae</taxon>
        <taxon>Pentapetalae</taxon>
        <taxon>rosids</taxon>
        <taxon>fabids</taxon>
        <taxon>Malpighiales</taxon>
        <taxon>Euphorbiaceae</taxon>
        <taxon>Crotonoideae</taxon>
        <taxon>Jatropheae</taxon>
        <taxon>Jatropha</taxon>
    </lineage>
</organism>
<dbReference type="InterPro" id="IPR003676">
    <property type="entry name" value="SAUR_fam"/>
</dbReference>
<evidence type="ECO:0000313" key="3">
    <source>
        <dbReference type="Proteomes" id="UP000027138"/>
    </source>
</evidence>
<reference evidence="2 3" key="1">
    <citation type="journal article" date="2014" name="PLoS ONE">
        <title>Global Analysis of Gene Expression Profiles in Physic Nut (Jatropha curcas L.) Seedlings Exposed to Salt Stress.</title>
        <authorList>
            <person name="Zhang L."/>
            <person name="Zhang C."/>
            <person name="Wu P."/>
            <person name="Chen Y."/>
            <person name="Li M."/>
            <person name="Jiang H."/>
            <person name="Wu G."/>
        </authorList>
    </citation>
    <scope>NUCLEOTIDE SEQUENCE [LARGE SCALE GENOMIC DNA]</scope>
    <source>
        <strain evidence="3">cv. GZQX0401</strain>
        <tissue evidence="2">Young leaves</tissue>
    </source>
</reference>
<evidence type="ECO:0000256" key="1">
    <source>
        <dbReference type="ARBA" id="ARBA00006974"/>
    </source>
</evidence>
<dbReference type="AlphaFoldDB" id="A0A067KE91"/>
<keyword evidence="3" id="KW-1185">Reference proteome</keyword>
<dbReference type="Pfam" id="PF02519">
    <property type="entry name" value="Auxin_inducible"/>
    <property type="match status" value="1"/>
</dbReference>
<dbReference type="Proteomes" id="UP000027138">
    <property type="component" value="Unassembled WGS sequence"/>
</dbReference>
<accession>A0A067KE91</accession>
<sequence length="101" mass="11115">MAIRLAGNLSMQILTGSILAPKNKGASRCSDVPKGCLAVYIGEIEKKRFVVPISYLKEPLFHDLLRKAEDEFGFDHPMGGLTIPCAEEAFLYVTSNLKSRS</sequence>
<dbReference type="STRING" id="180498.A0A067KE91"/>
<evidence type="ECO:0000313" key="2">
    <source>
        <dbReference type="EMBL" id="KDP34551.1"/>
    </source>
</evidence>